<dbReference type="RefSeq" id="WP_145715815.1">
    <property type="nucleotide sequence ID" value="NZ_BSPF01000115.1"/>
</dbReference>
<dbReference type="AlphaFoldDB" id="A0A562P6T2"/>
<name>A0A562P6T2_9HYPH</name>
<feature type="binding site" evidence="8">
    <location>
        <position position="218"/>
    </location>
    <ligand>
        <name>Zn(2+)</name>
        <dbReference type="ChEBI" id="CHEBI:29105"/>
    </ligand>
</feature>
<reference evidence="10 11" key="1">
    <citation type="journal article" date="2015" name="Stand. Genomic Sci.">
        <title>Genomic Encyclopedia of Bacterial and Archaeal Type Strains, Phase III: the genomes of soil and plant-associated and newly described type strains.</title>
        <authorList>
            <person name="Whitman W.B."/>
            <person name="Woyke T."/>
            <person name="Klenk H.P."/>
            <person name="Zhou Y."/>
            <person name="Lilburn T.G."/>
            <person name="Beck B.J."/>
            <person name="De Vos P."/>
            <person name="Vandamme P."/>
            <person name="Eisen J.A."/>
            <person name="Garrity G."/>
            <person name="Hugenholtz P."/>
            <person name="Kyrpides N.C."/>
        </authorList>
    </citation>
    <scope>NUCLEOTIDE SEQUENCE [LARGE SCALE GENOMIC DNA]</scope>
    <source>
        <strain evidence="10 11">CGMCC 1.2546</strain>
    </source>
</reference>
<gene>
    <name evidence="10" type="ORF">IQ26_01696</name>
</gene>
<dbReference type="NCBIfam" id="TIGR00221">
    <property type="entry name" value="nagA"/>
    <property type="match status" value="1"/>
</dbReference>
<feature type="binding site" evidence="7">
    <location>
        <position position="142"/>
    </location>
    <ligand>
        <name>substrate</name>
    </ligand>
</feature>
<evidence type="ECO:0000256" key="1">
    <source>
        <dbReference type="ARBA" id="ARBA00010716"/>
    </source>
</evidence>
<evidence type="ECO:0000256" key="3">
    <source>
        <dbReference type="ARBA" id="ARBA00022801"/>
    </source>
</evidence>
<dbReference type="CDD" id="cd00854">
    <property type="entry name" value="NagA"/>
    <property type="match status" value="1"/>
</dbReference>
<feature type="binding site" evidence="7">
    <location>
        <begin position="310"/>
        <end position="312"/>
    </location>
    <ligand>
        <name>substrate</name>
    </ligand>
</feature>
<evidence type="ECO:0000256" key="2">
    <source>
        <dbReference type="ARBA" id="ARBA00022723"/>
    </source>
</evidence>
<dbReference type="InterPro" id="IPR032466">
    <property type="entry name" value="Metal_Hydrolase"/>
</dbReference>
<feature type="binding site" evidence="7">
    <location>
        <position position="229"/>
    </location>
    <ligand>
        <name>substrate</name>
    </ligand>
</feature>
<dbReference type="GO" id="GO:0046872">
    <property type="term" value="F:metal ion binding"/>
    <property type="evidence" value="ECO:0007669"/>
    <property type="project" value="UniProtKB-KW"/>
</dbReference>
<keyword evidence="3 5" id="KW-0378">Hydrolase</keyword>
<dbReference type="GO" id="GO:0006046">
    <property type="term" value="P:N-acetylglucosamine catabolic process"/>
    <property type="evidence" value="ECO:0007669"/>
    <property type="project" value="TreeGrafter"/>
</dbReference>
<dbReference type="SUPFAM" id="SSF51556">
    <property type="entry name" value="Metallo-dependent hydrolases"/>
    <property type="match status" value="1"/>
</dbReference>
<keyword evidence="11" id="KW-1185">Reference proteome</keyword>
<dbReference type="GO" id="GO:0008448">
    <property type="term" value="F:N-acetylglucosamine-6-phosphate deacetylase activity"/>
    <property type="evidence" value="ECO:0007669"/>
    <property type="project" value="InterPro"/>
</dbReference>
<dbReference type="Proteomes" id="UP000317122">
    <property type="component" value="Unassembled WGS sequence"/>
</dbReference>
<dbReference type="OrthoDB" id="9776488at2"/>
<evidence type="ECO:0000259" key="9">
    <source>
        <dbReference type="Pfam" id="PF01979"/>
    </source>
</evidence>
<dbReference type="InterPro" id="IPR006680">
    <property type="entry name" value="Amidohydro-rel"/>
</dbReference>
<feature type="binding site" evidence="8">
    <location>
        <position position="131"/>
    </location>
    <ligand>
        <name>Zn(2+)</name>
        <dbReference type="ChEBI" id="CHEBI:29105"/>
    </ligand>
</feature>
<evidence type="ECO:0000313" key="11">
    <source>
        <dbReference type="Proteomes" id="UP000317122"/>
    </source>
</evidence>
<proteinExistence type="inferred from homology"/>
<evidence type="ECO:0000256" key="5">
    <source>
        <dbReference type="PIRNR" id="PIRNR038994"/>
    </source>
</evidence>
<evidence type="ECO:0000313" key="10">
    <source>
        <dbReference type="EMBL" id="TWI40091.1"/>
    </source>
</evidence>
<dbReference type="PANTHER" id="PTHR11113:SF14">
    <property type="entry name" value="N-ACETYLGLUCOSAMINE-6-PHOSPHATE DEACETYLASE"/>
    <property type="match status" value="1"/>
</dbReference>
<feature type="domain" description="Amidohydrolase-related" evidence="9">
    <location>
        <begin position="53"/>
        <end position="383"/>
    </location>
</feature>
<evidence type="ECO:0000256" key="4">
    <source>
        <dbReference type="ARBA" id="ARBA00023277"/>
    </source>
</evidence>
<dbReference type="Gene3D" id="3.20.20.140">
    <property type="entry name" value="Metal-dependent hydrolases"/>
    <property type="match status" value="1"/>
</dbReference>
<evidence type="ECO:0000256" key="8">
    <source>
        <dbReference type="PIRSR" id="PIRSR038994-3"/>
    </source>
</evidence>
<organism evidence="10 11">
    <name type="scientific">Mesorhizobium tianshanense</name>
    <dbReference type="NCBI Taxonomy" id="39844"/>
    <lineage>
        <taxon>Bacteria</taxon>
        <taxon>Pseudomonadati</taxon>
        <taxon>Pseudomonadota</taxon>
        <taxon>Alphaproteobacteria</taxon>
        <taxon>Hyphomicrobiales</taxon>
        <taxon>Phyllobacteriaceae</taxon>
        <taxon>Mesorhizobium</taxon>
    </lineage>
</organism>
<dbReference type="Pfam" id="PF01979">
    <property type="entry name" value="Amidohydro_1"/>
    <property type="match status" value="1"/>
</dbReference>
<feature type="binding site" evidence="7">
    <location>
        <position position="253"/>
    </location>
    <ligand>
        <name>substrate</name>
    </ligand>
</feature>
<evidence type="ECO:0000256" key="7">
    <source>
        <dbReference type="PIRSR" id="PIRSR038994-2"/>
    </source>
</evidence>
<sequence>MSDRFALTGARIFDGDDWHDDAALVVHNGLVEAIVAADAVPSGAARIETGGGMLAPGFVDLQVNGGGGVMLNDHPDVASIETICRAHAPFGTTALLPTLITDTPEITAAAVAAGAEATQRKVPGFLGLHLEGPHLSIARKGAHDPTLIRPMLDADQAMLIATRKTLPVLLTTIAPESVDPARVSALAGAGVIVSLGHSDTGYAKARAFADAGATVVTHLFNAMSQIGNREPGLAGAAIDTGRLFAGIIADGIHVDPATMAIALRAKQGPGRIVLVTDAMATIGTDMTSFTLNGRTIHRKDGSLRLADGTLAGADLDMISAVRFVHRIVGLDLSEALRMASLYPAQAIGQSHRLGRFANGTAADIVALSDELDVKGVWIAGKRVFEPVSQRAPEVPAVRPTA</sequence>
<dbReference type="Gene3D" id="2.30.40.10">
    <property type="entry name" value="Urease, subunit C, domain 1"/>
    <property type="match status" value="1"/>
</dbReference>
<feature type="binding site" evidence="7">
    <location>
        <begin position="221"/>
        <end position="222"/>
    </location>
    <ligand>
        <name>substrate</name>
    </ligand>
</feature>
<comment type="similarity">
    <text evidence="1 5">Belongs to the metallo-dependent hydrolases superfamily. NagA family.</text>
</comment>
<keyword evidence="2 8" id="KW-0479">Metal-binding</keyword>
<dbReference type="SUPFAM" id="SSF51338">
    <property type="entry name" value="Composite domain of metallo-dependent hydrolases"/>
    <property type="match status" value="1"/>
</dbReference>
<feature type="active site" description="Proton donor/acceptor" evidence="6">
    <location>
        <position position="277"/>
    </location>
</feature>
<dbReference type="InterPro" id="IPR003764">
    <property type="entry name" value="GlcNAc_6-P_deAcase"/>
</dbReference>
<keyword evidence="4 5" id="KW-0119">Carbohydrate metabolism</keyword>
<dbReference type="EMBL" id="VLKT01000008">
    <property type="protein sequence ID" value="TWI40091.1"/>
    <property type="molecule type" value="Genomic_DNA"/>
</dbReference>
<dbReference type="PANTHER" id="PTHR11113">
    <property type="entry name" value="N-ACETYLGLUCOSAMINE-6-PHOSPHATE DEACETYLASE"/>
    <property type="match status" value="1"/>
</dbReference>
<comment type="cofactor">
    <cofactor evidence="8">
        <name>a divalent metal cation</name>
        <dbReference type="ChEBI" id="CHEBI:60240"/>
    </cofactor>
    <text evidence="8">Binds 1 divalent metal cation per subunit.</text>
</comment>
<evidence type="ECO:0000256" key="6">
    <source>
        <dbReference type="PIRSR" id="PIRSR038994-1"/>
    </source>
</evidence>
<comment type="caution">
    <text evidence="10">The sequence shown here is derived from an EMBL/GenBank/DDBJ whole genome shotgun (WGS) entry which is preliminary data.</text>
</comment>
<accession>A0A562P6T2</accession>
<feature type="binding site" evidence="8">
    <location>
        <position position="197"/>
    </location>
    <ligand>
        <name>Zn(2+)</name>
        <dbReference type="ChEBI" id="CHEBI:29105"/>
    </ligand>
</feature>
<protein>
    <submittedName>
        <fullName evidence="10">N-acetylglucosamine-6-phosphate deacetylase</fullName>
    </submittedName>
</protein>
<dbReference type="PIRSF" id="PIRSF038994">
    <property type="entry name" value="NagA"/>
    <property type="match status" value="1"/>
</dbReference>
<dbReference type="InterPro" id="IPR011059">
    <property type="entry name" value="Metal-dep_hydrolase_composite"/>
</dbReference>